<proteinExistence type="predicted"/>
<dbReference type="RefSeq" id="WP_379954558.1">
    <property type="nucleotide sequence ID" value="NZ_JAUYVI010000002.1"/>
</dbReference>
<feature type="repeat" description="TPR" evidence="3">
    <location>
        <begin position="676"/>
        <end position="709"/>
    </location>
</feature>
<accession>A0ABU0YHG4</accession>
<dbReference type="Proteomes" id="UP001230156">
    <property type="component" value="Unassembled WGS sequence"/>
</dbReference>
<dbReference type="InterPro" id="IPR019734">
    <property type="entry name" value="TPR_rpt"/>
</dbReference>
<dbReference type="Pfam" id="PF13432">
    <property type="entry name" value="TPR_16"/>
    <property type="match status" value="3"/>
</dbReference>
<dbReference type="Gene3D" id="1.25.40.10">
    <property type="entry name" value="Tetratricopeptide repeat domain"/>
    <property type="match status" value="2"/>
</dbReference>
<evidence type="ECO:0000256" key="1">
    <source>
        <dbReference type="ARBA" id="ARBA00022737"/>
    </source>
</evidence>
<evidence type="ECO:0000256" key="4">
    <source>
        <dbReference type="SAM" id="MobiDB-lite"/>
    </source>
</evidence>
<evidence type="ECO:0000256" key="2">
    <source>
        <dbReference type="ARBA" id="ARBA00022803"/>
    </source>
</evidence>
<keyword evidence="2 3" id="KW-0802">TPR repeat</keyword>
<name>A0ABU0YHG4_9PROT</name>
<dbReference type="Pfam" id="PF14559">
    <property type="entry name" value="TPR_19"/>
    <property type="match status" value="1"/>
</dbReference>
<feature type="repeat" description="TPR" evidence="3">
    <location>
        <begin position="778"/>
        <end position="811"/>
    </location>
</feature>
<organism evidence="5 6">
    <name type="scientific">Dongia sedimenti</name>
    <dbReference type="NCBI Taxonomy" id="3064282"/>
    <lineage>
        <taxon>Bacteria</taxon>
        <taxon>Pseudomonadati</taxon>
        <taxon>Pseudomonadota</taxon>
        <taxon>Alphaproteobacteria</taxon>
        <taxon>Rhodospirillales</taxon>
        <taxon>Dongiaceae</taxon>
        <taxon>Dongia</taxon>
    </lineage>
</organism>
<evidence type="ECO:0000313" key="5">
    <source>
        <dbReference type="EMBL" id="MDQ7247154.1"/>
    </source>
</evidence>
<dbReference type="SUPFAM" id="SSF53756">
    <property type="entry name" value="UDP-Glycosyltransferase/glycogen phosphorylase"/>
    <property type="match status" value="2"/>
</dbReference>
<gene>
    <name evidence="5" type="ORF">Q8A70_05735</name>
</gene>
<dbReference type="Gene3D" id="3.40.50.2000">
    <property type="entry name" value="Glycogen Phosphorylase B"/>
    <property type="match status" value="1"/>
</dbReference>
<evidence type="ECO:0000313" key="6">
    <source>
        <dbReference type="Proteomes" id="UP001230156"/>
    </source>
</evidence>
<feature type="repeat" description="TPR" evidence="3">
    <location>
        <begin position="744"/>
        <end position="777"/>
    </location>
</feature>
<dbReference type="InterPro" id="IPR011990">
    <property type="entry name" value="TPR-like_helical_dom_sf"/>
</dbReference>
<dbReference type="SMART" id="SM00028">
    <property type="entry name" value="TPR"/>
    <property type="match status" value="5"/>
</dbReference>
<keyword evidence="6" id="KW-1185">Reference proteome</keyword>
<evidence type="ECO:0000256" key="3">
    <source>
        <dbReference type="PROSITE-ProRule" id="PRU00339"/>
    </source>
</evidence>
<feature type="region of interest" description="Disordered" evidence="4">
    <location>
        <begin position="1"/>
        <end position="32"/>
    </location>
</feature>
<comment type="caution">
    <text evidence="5">The sequence shown here is derived from an EMBL/GenBank/DDBJ whole genome shotgun (WGS) entry which is preliminary data.</text>
</comment>
<dbReference type="SUPFAM" id="SSF48452">
    <property type="entry name" value="TPR-like"/>
    <property type="match status" value="3"/>
</dbReference>
<protein>
    <submittedName>
        <fullName evidence="5">Tetratricopeptide repeat protein</fullName>
    </submittedName>
</protein>
<keyword evidence="1" id="KW-0677">Repeat</keyword>
<dbReference type="PANTHER" id="PTHR45586:SF1">
    <property type="entry name" value="LIPOPOLYSACCHARIDE ASSEMBLY PROTEIN B"/>
    <property type="match status" value="1"/>
</dbReference>
<dbReference type="PROSITE" id="PS50005">
    <property type="entry name" value="TPR"/>
    <property type="match status" value="3"/>
</dbReference>
<dbReference type="PANTHER" id="PTHR45586">
    <property type="entry name" value="TPR REPEAT-CONTAINING PROTEIN PA4667"/>
    <property type="match status" value="1"/>
</dbReference>
<sequence length="1138" mass="126721">MPTTYTINEAGLIPHPATPQPAPKHGPDDADLTLKSQHQRKVELAHEASLLNKAGRMAELKRCLEAIVEMDPNDAQALYNLGVLAYREDGDKAKAERLLRRAVANDPDYSDVYLALGDMHFDSRHLLSAIEIYEAGLRQVPTRLQLLNSLLRAAQTMRSPHRVEKVARRVLDIDEDDSSALNYLAWAIMMRDGDLDEADRALSRSLKRFPDAAVTLALVVTLAERRKEGEAAARHSEHLANLAARNWPVAHLAAETFVSVHRSDRAAEIVREFIKINPDDPAAHRYLAVALMQDGDFVGGHEVVAEVLKGGMARPSLQMIYALNSFRLGDLATFHQYHHTRWLREGSEKLWKLPVPEWDGSPIKHGKLLVQCEQGVGDYVMWAVLFPGIAAKARDVVTKAIPRMANVFRRSFPDMQFIYDDKLPPDIPLEAIAARTTAGDLLQVLGADIENLPGKAGVLVADPAMKSKLRQRYEALFPGKRLIGISWRSGNRDSSAMRSLELPYWKPLFDMEDCAFINLQYGDITRDLEELQAQLGDKVYWDKEINPMGDMDPFTAQISAMDMVISVDNSTVHFAGGLGKPCWAMLPLNSDWRWQTERTDTVWYDSLELFRPSKDGGWDGLVERVADRLAKLDDETLKQAEVAYLRRAFATMVKANRVGDAEQYGRMLLAHGVDKAQAMRAIAKAAVGAGQASDAVGILHRAIELDPEDPELQAEMAQALAKAGDADHGLALARDLTRRFPKNDEVSVACGRILSDLGRYDEATDFFARVLRRDPDNVASRMALAGLQAAQGDFELARKNYERVLTIEPSNATAHTALAEILLRLEQWAAGWPSFRWRYGVRPEVLPGYFAALDPEKQPKAWSEGGLRKQRLFLSAERNLIEQVLFAGLVPEVGKESRKTTLECDPRLVSLMVASFPSVEVLARKDLTPEFLQERNFQVVSTLGNLAGRLRATNSQFPTRQKALVTADPARVATLRQEYQATAQGRKLVGLSWRHAKTAPQWPTPLDAWLPLIDRPDVMVVALHPGSAEAELADFAERTGRDLIFDRRVDFSSDLGDYAVQVQACDIVIAVEDLTAVLAGAMGKPTIKLKRPVDHWWWGLTAAECRWFAALRTVTAPQGPREAEVAQVLSLLDQMRAG</sequence>
<reference evidence="6" key="1">
    <citation type="submission" date="2023-08" db="EMBL/GenBank/DDBJ databases">
        <title>Rhodospirillaceae gen. nov., a novel taxon isolated from the Yangtze River Yuezi River estuary sludge.</title>
        <authorList>
            <person name="Ruan L."/>
        </authorList>
    </citation>
    <scope>NUCLEOTIDE SEQUENCE [LARGE SCALE GENOMIC DNA]</scope>
    <source>
        <strain evidence="6">R-7</strain>
    </source>
</reference>
<dbReference type="InterPro" id="IPR051012">
    <property type="entry name" value="CellSynth/LPSAsmb/PSIAsmb"/>
</dbReference>
<dbReference type="EMBL" id="JAUYVI010000002">
    <property type="protein sequence ID" value="MDQ7247154.1"/>
    <property type="molecule type" value="Genomic_DNA"/>
</dbReference>